<accession>A0AB74QHS1</accession>
<keyword evidence="1" id="KW-1133">Transmembrane helix</keyword>
<dbReference type="Proteomes" id="UP000411588">
    <property type="component" value="Unassembled WGS sequence"/>
</dbReference>
<keyword evidence="1" id="KW-0812">Transmembrane</keyword>
<comment type="caution">
    <text evidence="3">The sequence shown here is derived from an EMBL/GenBank/DDBJ whole genome shotgun (WGS) entry which is preliminary data.</text>
</comment>
<name>A0AB74QHS1_CLODI</name>
<dbReference type="RefSeq" id="WP_077701715.1">
    <property type="nucleotide sequence ID" value="NZ_BITU01000105.1"/>
</dbReference>
<gene>
    <name evidence="3" type="ORF">SAMEA1402399_04114</name>
</gene>
<evidence type="ECO:0000259" key="2">
    <source>
        <dbReference type="Pfam" id="PF14285"/>
    </source>
</evidence>
<keyword evidence="1" id="KW-0472">Membrane</keyword>
<protein>
    <recommendedName>
        <fullName evidence="2">DUF4367 domain-containing protein</fullName>
    </recommendedName>
</protein>
<feature type="domain" description="DUF4367" evidence="2">
    <location>
        <begin position="123"/>
        <end position="232"/>
    </location>
</feature>
<proteinExistence type="predicted"/>
<dbReference type="Pfam" id="PF14285">
    <property type="entry name" value="DUF4367"/>
    <property type="match status" value="1"/>
</dbReference>
<evidence type="ECO:0000313" key="3">
    <source>
        <dbReference type="EMBL" id="VFD36695.1"/>
    </source>
</evidence>
<evidence type="ECO:0000313" key="4">
    <source>
        <dbReference type="Proteomes" id="UP000411588"/>
    </source>
</evidence>
<dbReference type="AlphaFoldDB" id="A0AB74QHS1"/>
<reference evidence="3 4" key="1">
    <citation type="submission" date="2019-02" db="EMBL/GenBank/DDBJ databases">
        <authorList>
            <consortium name="Pathogen Informatics"/>
        </authorList>
    </citation>
    <scope>NUCLEOTIDE SEQUENCE [LARGE SCALE GENOMIC DNA]</scope>
    <source>
        <strain evidence="4">clo34</strain>
    </source>
</reference>
<dbReference type="EMBL" id="CAADAN010000030">
    <property type="protein sequence ID" value="VFD36695.1"/>
    <property type="molecule type" value="Genomic_DNA"/>
</dbReference>
<feature type="transmembrane region" description="Helical" evidence="1">
    <location>
        <begin position="67"/>
        <end position="85"/>
    </location>
</feature>
<sequence length="233" mass="27320">MNDFKITDEELRKALENVELILISKVPKEDDIDYTFSKSFENKMEKLIKQETKKTLRKNTYSYSKNIVAALLIIIIGLFAMTMSVDAMREQFFNVIKEVYTKFTTYKFSINENIDIGKFNELNLSYLPKGFKEINKTNISNETFVFFSNDDGDEIVFNYSKIADTTMKIDTEEAIIENVKINGINAEYIIKNNDFSLIWNDNTYSYYITLSYIEYIKLQDTKNEIIKIAENIK</sequence>
<organism evidence="3 4">
    <name type="scientific">Clostridioides difficile</name>
    <name type="common">Peptoclostridium difficile</name>
    <dbReference type="NCBI Taxonomy" id="1496"/>
    <lineage>
        <taxon>Bacteria</taxon>
        <taxon>Bacillati</taxon>
        <taxon>Bacillota</taxon>
        <taxon>Clostridia</taxon>
        <taxon>Peptostreptococcales</taxon>
        <taxon>Peptostreptococcaceae</taxon>
        <taxon>Clostridioides</taxon>
    </lineage>
</organism>
<dbReference type="InterPro" id="IPR025377">
    <property type="entry name" value="DUF4367"/>
</dbReference>
<evidence type="ECO:0000256" key="1">
    <source>
        <dbReference type="SAM" id="Phobius"/>
    </source>
</evidence>